<name>A0ABV0CDC5_9NEIS</name>
<evidence type="ECO:0000313" key="1">
    <source>
        <dbReference type="EMBL" id="MEN7429201.1"/>
    </source>
</evidence>
<comment type="caution">
    <text evidence="1">The sequence shown here is derived from an EMBL/GenBank/DDBJ whole genome shotgun (WGS) entry which is preliminary data.</text>
</comment>
<organism evidence="1 2">
    <name type="scientific">Chromobacterium indicum</name>
    <dbReference type="NCBI Taxonomy" id="3110228"/>
    <lineage>
        <taxon>Bacteria</taxon>
        <taxon>Pseudomonadati</taxon>
        <taxon>Pseudomonadota</taxon>
        <taxon>Betaproteobacteria</taxon>
        <taxon>Neisseriales</taxon>
        <taxon>Chromobacteriaceae</taxon>
        <taxon>Chromobacterium</taxon>
    </lineage>
</organism>
<evidence type="ECO:0000313" key="2">
    <source>
        <dbReference type="Proteomes" id="UP001405405"/>
    </source>
</evidence>
<dbReference type="Proteomes" id="UP001405405">
    <property type="component" value="Unassembled WGS sequence"/>
</dbReference>
<proteinExistence type="predicted"/>
<dbReference type="RefSeq" id="WP_346787312.1">
    <property type="nucleotide sequence ID" value="NZ_JAYFSJ010000001.1"/>
</dbReference>
<dbReference type="EMBL" id="JAYFSJ010000001">
    <property type="protein sequence ID" value="MEN7429201.1"/>
    <property type="molecule type" value="Genomic_DNA"/>
</dbReference>
<keyword evidence="2" id="KW-1185">Reference proteome</keyword>
<sequence length="125" mass="14116">MQPNTQPRQVWSHNGETFQADSLRELINDYELATGSVVHVGEVQEHGTNWIDADDVIEQIAERGGDEGGEFADDFPDVSTEAKAELQAFLDQWQAEHCVARFYQVVNIRQHTVTETDMEEAPCKP</sequence>
<protein>
    <submittedName>
        <fullName evidence="1">Uncharacterized protein</fullName>
    </submittedName>
</protein>
<reference evidence="1 2" key="1">
    <citation type="submission" date="2023-12" db="EMBL/GenBank/DDBJ databases">
        <title>Chromobacterium sp. strain TRC.1.1.SA producing antimicrobial pigment.</title>
        <authorList>
            <person name="Verma N."/>
            <person name="Choksket S."/>
            <person name="Pinnaka A.K."/>
            <person name="Korpole S."/>
        </authorList>
    </citation>
    <scope>NUCLEOTIDE SEQUENCE [LARGE SCALE GENOMIC DNA]</scope>
    <source>
        <strain evidence="1 2">TRC1.1.SA</strain>
    </source>
</reference>
<gene>
    <name evidence="1" type="ORF">VA599_00500</name>
</gene>
<accession>A0ABV0CDC5</accession>